<name>A0A7H8XUU5_9ACTN</name>
<proteinExistence type="predicted"/>
<reference evidence="1 2" key="1">
    <citation type="submission" date="2020-07" db="EMBL/GenBank/DDBJ databases">
        <title>A bifunctional nitrone conjugated secondary metabolite targeting the ribosome.</title>
        <authorList>
            <person name="Limbrick E.M."/>
            <person name="Graf M."/>
            <person name="Derewacz D.K."/>
            <person name="Nguyen F."/>
            <person name="Spraggins J.M."/>
            <person name="Wieland M."/>
            <person name="Ynigez-Gutierrez A.E."/>
            <person name="Reisman B.J."/>
            <person name="Zinshteyn B."/>
            <person name="McCulloch K."/>
            <person name="Iverson T.M."/>
            <person name="Green R."/>
            <person name="Wilson D.N."/>
            <person name="Bachmann B.O."/>
        </authorList>
    </citation>
    <scope>NUCLEOTIDE SEQUENCE [LARGE SCALE GENOMIC DNA]</scope>
    <source>
        <strain evidence="2">aurantiaca</strain>
    </source>
</reference>
<organism evidence="1 2">
    <name type="scientific">Micromonospora carbonacea</name>
    <dbReference type="NCBI Taxonomy" id="47853"/>
    <lineage>
        <taxon>Bacteria</taxon>
        <taxon>Bacillati</taxon>
        <taxon>Actinomycetota</taxon>
        <taxon>Actinomycetes</taxon>
        <taxon>Micromonosporales</taxon>
        <taxon>Micromonosporaceae</taxon>
        <taxon>Micromonospora</taxon>
    </lineage>
</organism>
<gene>
    <name evidence="1" type="ORF">HXZ27_28105</name>
</gene>
<protein>
    <submittedName>
        <fullName evidence="1">Uncharacterized protein</fullName>
    </submittedName>
</protein>
<dbReference type="EMBL" id="CP058322">
    <property type="protein sequence ID" value="QLD27601.1"/>
    <property type="molecule type" value="Genomic_DNA"/>
</dbReference>
<dbReference type="AlphaFoldDB" id="A0A7H8XUU5"/>
<dbReference type="KEGG" id="mcab:HXZ27_28105"/>
<sequence length="213" mass="22697">MSDSMALVVAISGMVITAISLVPSILSTFYARRQTQPQRKRLSVSIVAPAPLLNHESIPGVKMEVVIDGRPIKDPCVIVIRVANSGRLAIKSDDFDRGRPITFALGVPIVKLLEVSTDPQISAVPDVSQGEQCIMIGPDLIHPGHSIIVQALTSGEPSAALPEHHLIDTIVERAPEGSPYLSPHSRLSLVASGMGVVIAIAALLSDYFGFRVE</sequence>
<evidence type="ECO:0000313" key="2">
    <source>
        <dbReference type="Proteomes" id="UP000509335"/>
    </source>
</evidence>
<accession>A0A7H8XUU5</accession>
<evidence type="ECO:0000313" key="1">
    <source>
        <dbReference type="EMBL" id="QLD27601.1"/>
    </source>
</evidence>
<dbReference type="Proteomes" id="UP000509335">
    <property type="component" value="Chromosome"/>
</dbReference>